<dbReference type="Proteomes" id="UP000593579">
    <property type="component" value="Unassembled WGS sequence"/>
</dbReference>
<protein>
    <submittedName>
        <fullName evidence="1">Uncharacterized protein</fullName>
    </submittedName>
</protein>
<reference evidence="1 2" key="1">
    <citation type="journal article" date="2019" name="Genome Biol. Evol.">
        <title>Insights into the evolution of the New World diploid cottons (Gossypium, subgenus Houzingenia) based on genome sequencing.</title>
        <authorList>
            <person name="Grover C.E."/>
            <person name="Arick M.A. 2nd"/>
            <person name="Thrash A."/>
            <person name="Conover J.L."/>
            <person name="Sanders W.S."/>
            <person name="Peterson D.G."/>
            <person name="Frelichowski J.E."/>
            <person name="Scheffler J.A."/>
            <person name="Scheffler B.E."/>
            <person name="Wendel J.F."/>
        </authorList>
    </citation>
    <scope>NUCLEOTIDE SEQUENCE [LARGE SCALE GENOMIC DNA]</scope>
    <source>
        <strain evidence="1">5</strain>
        <tissue evidence="1">Leaf</tissue>
    </source>
</reference>
<dbReference type="AlphaFoldDB" id="A0A7J9BH99"/>
<gene>
    <name evidence="1" type="ORF">Gogos_019362</name>
</gene>
<keyword evidence="2" id="KW-1185">Reference proteome</keyword>
<proteinExistence type="predicted"/>
<evidence type="ECO:0000313" key="1">
    <source>
        <dbReference type="EMBL" id="MBA0735521.1"/>
    </source>
</evidence>
<evidence type="ECO:0000313" key="2">
    <source>
        <dbReference type="Proteomes" id="UP000593579"/>
    </source>
</evidence>
<organism evidence="1 2">
    <name type="scientific">Gossypium gossypioides</name>
    <name type="common">Mexican cotton</name>
    <name type="synonym">Selera gossypioides</name>
    <dbReference type="NCBI Taxonomy" id="34282"/>
    <lineage>
        <taxon>Eukaryota</taxon>
        <taxon>Viridiplantae</taxon>
        <taxon>Streptophyta</taxon>
        <taxon>Embryophyta</taxon>
        <taxon>Tracheophyta</taxon>
        <taxon>Spermatophyta</taxon>
        <taxon>Magnoliopsida</taxon>
        <taxon>eudicotyledons</taxon>
        <taxon>Gunneridae</taxon>
        <taxon>Pentapetalae</taxon>
        <taxon>rosids</taxon>
        <taxon>malvids</taxon>
        <taxon>Malvales</taxon>
        <taxon>Malvaceae</taxon>
        <taxon>Malvoideae</taxon>
        <taxon>Gossypium</taxon>
    </lineage>
</organism>
<comment type="caution">
    <text evidence="1">The sequence shown here is derived from an EMBL/GenBank/DDBJ whole genome shotgun (WGS) entry which is preliminary data.</text>
</comment>
<name>A0A7J9BH99_GOSGO</name>
<sequence>MTLVSRDFLLMKRKFRLLLYAHHGKRI</sequence>
<dbReference type="EMBL" id="JABEZY010000003">
    <property type="protein sequence ID" value="MBA0735521.1"/>
    <property type="molecule type" value="Genomic_DNA"/>
</dbReference>
<accession>A0A7J9BH99</accession>